<dbReference type="Proteomes" id="UP000007129">
    <property type="component" value="Unassembled WGS sequence"/>
</dbReference>
<proteinExistence type="predicted"/>
<reference evidence="2 3" key="1">
    <citation type="journal article" date="2012" name="BMC Genomics">
        <title>Tools to kill: Genome of one of the most destructive plant pathogenic fungi Macrophomina phaseolina.</title>
        <authorList>
            <person name="Islam M.S."/>
            <person name="Haque M.S."/>
            <person name="Islam M.M."/>
            <person name="Emdad E.M."/>
            <person name="Halim A."/>
            <person name="Hossen Q.M.M."/>
            <person name="Hossain M.Z."/>
            <person name="Ahmed B."/>
            <person name="Rahim S."/>
            <person name="Rahman M.S."/>
            <person name="Alam M.M."/>
            <person name="Hou S."/>
            <person name="Wan X."/>
            <person name="Saito J.A."/>
            <person name="Alam M."/>
        </authorList>
    </citation>
    <scope>NUCLEOTIDE SEQUENCE [LARGE SCALE GENOMIC DNA]</scope>
    <source>
        <strain evidence="2 3">MS6</strain>
    </source>
</reference>
<feature type="compositionally biased region" description="Pro residues" evidence="1">
    <location>
        <begin position="256"/>
        <end position="268"/>
    </location>
</feature>
<accession>K2QVF4</accession>
<dbReference type="AlphaFoldDB" id="K2QVF4"/>
<dbReference type="EMBL" id="AHHD01000387">
    <property type="protein sequence ID" value="EKG13671.1"/>
    <property type="molecule type" value="Genomic_DNA"/>
</dbReference>
<feature type="compositionally biased region" description="Polar residues" evidence="1">
    <location>
        <begin position="112"/>
        <end position="131"/>
    </location>
</feature>
<feature type="region of interest" description="Disordered" evidence="1">
    <location>
        <begin position="29"/>
        <end position="138"/>
    </location>
</feature>
<dbReference type="HOGENOM" id="CLU_990692_0_0_1"/>
<sequence>MKIPIFLATVIKRSFVNLAESQLDTSTQSIRGGETISPKAPTPTSSTLPYTNHTPRSASSESSQSRLQTPPILRVTHGFPATDSYPSANTIRTDPPSVHPHPSSRGSARPNARSSPSVATGTHQTASSPQLPTRIPVDKPRTLCFPKMETRAPRTPCKFSARLCKPCPETLPPPNEPFPQPSGRSAAALRHPAPIQLRHSHPSRALGMQSKKSGVSSNAKNQYRLAAPLAANRPERACSHHTTRSCMYHPHLAAVPTPPPPPPHPKPSTPLSAGPCCGRRA</sequence>
<dbReference type="InParanoid" id="K2QVF4"/>
<feature type="compositionally biased region" description="Polar residues" evidence="1">
    <location>
        <begin position="42"/>
        <end position="56"/>
    </location>
</feature>
<feature type="region of interest" description="Disordered" evidence="1">
    <location>
        <begin position="251"/>
        <end position="281"/>
    </location>
</feature>
<protein>
    <submittedName>
        <fullName evidence="2">Uncharacterized protein</fullName>
    </submittedName>
</protein>
<organism evidence="2 3">
    <name type="scientific">Macrophomina phaseolina (strain MS6)</name>
    <name type="common">Charcoal rot fungus</name>
    <dbReference type="NCBI Taxonomy" id="1126212"/>
    <lineage>
        <taxon>Eukaryota</taxon>
        <taxon>Fungi</taxon>
        <taxon>Dikarya</taxon>
        <taxon>Ascomycota</taxon>
        <taxon>Pezizomycotina</taxon>
        <taxon>Dothideomycetes</taxon>
        <taxon>Dothideomycetes incertae sedis</taxon>
        <taxon>Botryosphaeriales</taxon>
        <taxon>Botryosphaeriaceae</taxon>
        <taxon>Macrophomina</taxon>
    </lineage>
</organism>
<gene>
    <name evidence="2" type="ORF">MPH_09137</name>
</gene>
<dbReference type="VEuPathDB" id="FungiDB:MPH_09137"/>
<name>K2QVF4_MACPH</name>
<evidence type="ECO:0000313" key="3">
    <source>
        <dbReference type="Proteomes" id="UP000007129"/>
    </source>
</evidence>
<evidence type="ECO:0000256" key="1">
    <source>
        <dbReference type="SAM" id="MobiDB-lite"/>
    </source>
</evidence>
<evidence type="ECO:0000313" key="2">
    <source>
        <dbReference type="EMBL" id="EKG13671.1"/>
    </source>
</evidence>
<comment type="caution">
    <text evidence="2">The sequence shown here is derived from an EMBL/GenBank/DDBJ whole genome shotgun (WGS) entry which is preliminary data.</text>
</comment>